<evidence type="ECO:0000313" key="3">
    <source>
        <dbReference type="Proteomes" id="UP001589818"/>
    </source>
</evidence>
<dbReference type="RefSeq" id="WP_204822406.1">
    <property type="nucleotide sequence ID" value="NZ_JANHOF010000022.1"/>
</dbReference>
<comment type="caution">
    <text evidence="2">The sequence shown here is derived from an EMBL/GenBank/DDBJ whole genome shotgun (WGS) entry which is preliminary data.</text>
</comment>
<name>A0ABV6JDZ9_9BACL</name>
<keyword evidence="3" id="KW-1185">Reference proteome</keyword>
<feature type="domain" description="DUF4832" evidence="1">
    <location>
        <begin position="276"/>
        <end position="435"/>
    </location>
</feature>
<gene>
    <name evidence="2" type="ORF">ACFFJ8_22485</name>
</gene>
<evidence type="ECO:0000313" key="2">
    <source>
        <dbReference type="EMBL" id="MFC0394125.1"/>
    </source>
</evidence>
<sequence length="480" mass="54288">MAGESAETIDANGTNDTPLASELLTVELQGTEEAFKNPLKGFRPTRFMSESEFKPHEYGTLYKHYIPYTELEAVASDSVQQIIDWSNLAWKDIEQKNIKVVPRVIIRYPEVGDYWPDGIPHGDPFTEWTTEELKDRLVSFIAKLGEAWNNDPRVAFIESSLWGDWGEHHIHPIKLADGTSFIPKDFQKAIGDAYVKAFPNKKVTIRYPYTFIDYDFGFYWDSFAHADDHSSGNGIIERDDWRTQVISGEVAYNWGNYREQPGGSPDESLSIKKHRDHIIDWIRETHTSGLGWIDMYKNPLNREVAAGATEMQQAFGYRYVIHEASFTDSVEPGGTLQVNFDVVNEGSAPFYYDWPVEASLLDENRKVVWKGEFVADIRAWLPGEDWDTEARKYSKPALVNKVTGDFKLPSELAKGDYTLALAILDPAGGEPSIKFAVANYYTGGRHPVGKVGIGQKPQDQDLGPFDSLKFDSTLSYALNQ</sequence>
<dbReference type="InterPro" id="IPR032267">
    <property type="entry name" value="DUF4832"/>
</dbReference>
<organism evidence="2 3">
    <name type="scientific">Paenibacillus mendelii</name>
    <dbReference type="NCBI Taxonomy" id="206163"/>
    <lineage>
        <taxon>Bacteria</taxon>
        <taxon>Bacillati</taxon>
        <taxon>Bacillota</taxon>
        <taxon>Bacilli</taxon>
        <taxon>Bacillales</taxon>
        <taxon>Paenibacillaceae</taxon>
        <taxon>Paenibacillus</taxon>
    </lineage>
</organism>
<dbReference type="Pfam" id="PF16116">
    <property type="entry name" value="DUF4832"/>
    <property type="match status" value="1"/>
</dbReference>
<proteinExistence type="predicted"/>
<dbReference type="EMBL" id="JBHLVF010000039">
    <property type="protein sequence ID" value="MFC0394125.1"/>
    <property type="molecule type" value="Genomic_DNA"/>
</dbReference>
<dbReference type="Proteomes" id="UP001589818">
    <property type="component" value="Unassembled WGS sequence"/>
</dbReference>
<evidence type="ECO:0000259" key="1">
    <source>
        <dbReference type="Pfam" id="PF16116"/>
    </source>
</evidence>
<reference evidence="2 3" key="1">
    <citation type="submission" date="2024-09" db="EMBL/GenBank/DDBJ databases">
        <authorList>
            <person name="Sun Q."/>
            <person name="Mori K."/>
        </authorList>
    </citation>
    <scope>NUCLEOTIDE SEQUENCE [LARGE SCALE GENOMIC DNA]</scope>
    <source>
        <strain evidence="2 3">CCM 4839</strain>
    </source>
</reference>
<accession>A0ABV6JDZ9</accession>
<protein>
    <submittedName>
        <fullName evidence="2">DUF4832 domain-containing protein</fullName>
    </submittedName>
</protein>